<dbReference type="Pfam" id="PF00651">
    <property type="entry name" value="BTB"/>
    <property type="match status" value="1"/>
</dbReference>
<name>A0A9N9BM57_9GLOM</name>
<dbReference type="Pfam" id="PF22486">
    <property type="entry name" value="MATH_2"/>
    <property type="match status" value="1"/>
</dbReference>
<dbReference type="Proteomes" id="UP000789572">
    <property type="component" value="Unassembled WGS sequence"/>
</dbReference>
<keyword evidence="4" id="KW-1185">Reference proteome</keyword>
<dbReference type="PANTHER" id="PTHR24413">
    <property type="entry name" value="SPECKLE-TYPE POZ PROTEIN"/>
    <property type="match status" value="1"/>
</dbReference>
<dbReference type="InterPro" id="IPR002083">
    <property type="entry name" value="MATH/TRAF_dom"/>
</dbReference>
<dbReference type="InterPro" id="IPR011333">
    <property type="entry name" value="SKP1/BTB/POZ_sf"/>
</dbReference>
<evidence type="ECO:0000259" key="2">
    <source>
        <dbReference type="PROSITE" id="PS50144"/>
    </source>
</evidence>
<accession>A0A9N9BM57</accession>
<evidence type="ECO:0000313" key="3">
    <source>
        <dbReference type="EMBL" id="CAG8568861.1"/>
    </source>
</evidence>
<dbReference type="CDD" id="cd00121">
    <property type="entry name" value="MATH"/>
    <property type="match status" value="1"/>
</dbReference>
<reference evidence="3" key="1">
    <citation type="submission" date="2021-06" db="EMBL/GenBank/DDBJ databases">
        <authorList>
            <person name="Kallberg Y."/>
            <person name="Tangrot J."/>
            <person name="Rosling A."/>
        </authorList>
    </citation>
    <scope>NUCLEOTIDE SEQUENCE</scope>
    <source>
        <strain evidence="3">IA702</strain>
    </source>
</reference>
<dbReference type="InterPro" id="IPR008974">
    <property type="entry name" value="TRAF-like"/>
</dbReference>
<evidence type="ECO:0000313" key="4">
    <source>
        <dbReference type="Proteomes" id="UP000789572"/>
    </source>
</evidence>
<dbReference type="PROSITE" id="PS50144">
    <property type="entry name" value="MATH"/>
    <property type="match status" value="1"/>
</dbReference>
<dbReference type="OrthoDB" id="6359816at2759"/>
<dbReference type="SMART" id="SM00225">
    <property type="entry name" value="BTB"/>
    <property type="match status" value="1"/>
</dbReference>
<dbReference type="InterPro" id="IPR000210">
    <property type="entry name" value="BTB/POZ_dom"/>
</dbReference>
<dbReference type="Gene3D" id="3.30.710.10">
    <property type="entry name" value="Potassium Channel Kv1.1, Chain A"/>
    <property type="match status" value="1"/>
</dbReference>
<gene>
    <name evidence="3" type="ORF">POCULU_LOCUS5888</name>
</gene>
<dbReference type="AlphaFoldDB" id="A0A9N9BM57"/>
<proteinExistence type="predicted"/>
<feature type="domain" description="MATH" evidence="2">
    <location>
        <begin position="17"/>
        <end position="166"/>
    </location>
</feature>
<dbReference type="PROSITE" id="PS50097">
    <property type="entry name" value="BTB"/>
    <property type="match status" value="1"/>
</dbReference>
<dbReference type="EMBL" id="CAJVPJ010000979">
    <property type="protein sequence ID" value="CAG8568861.1"/>
    <property type="molecule type" value="Genomic_DNA"/>
</dbReference>
<dbReference type="Gene3D" id="2.60.210.10">
    <property type="entry name" value="Apoptosis, Tumor Necrosis Factor Receptor Associated Protein 2, Chain A"/>
    <property type="match status" value="1"/>
</dbReference>
<dbReference type="GO" id="GO:0030163">
    <property type="term" value="P:protein catabolic process"/>
    <property type="evidence" value="ECO:0007669"/>
    <property type="project" value="UniProtKB-ARBA"/>
</dbReference>
<protein>
    <submittedName>
        <fullName evidence="3">4168_t:CDS:1</fullName>
    </submittedName>
</protein>
<comment type="caution">
    <text evidence="3">The sequence shown here is derived from an EMBL/GenBank/DDBJ whole genome shotgun (WGS) entry which is preliminary data.</text>
</comment>
<organism evidence="3 4">
    <name type="scientific">Paraglomus occultum</name>
    <dbReference type="NCBI Taxonomy" id="144539"/>
    <lineage>
        <taxon>Eukaryota</taxon>
        <taxon>Fungi</taxon>
        <taxon>Fungi incertae sedis</taxon>
        <taxon>Mucoromycota</taxon>
        <taxon>Glomeromycotina</taxon>
        <taxon>Glomeromycetes</taxon>
        <taxon>Paraglomerales</taxon>
        <taxon>Paraglomeraceae</taxon>
        <taxon>Paraglomus</taxon>
    </lineage>
</organism>
<evidence type="ECO:0000259" key="1">
    <source>
        <dbReference type="PROSITE" id="PS50097"/>
    </source>
</evidence>
<sequence length="425" mass="50156">MTSDQGPRQPLKNAQECFAYSWPIKNFNELVSFYPSSHFVLSERFWSPRLLSKNPYLWRAKLYPNGVNEQAKAYISLYLVAIQTPYEKSNNITYREKQFRLEVFRLYTDTTTSIQTPVLIRNETFTMKFEFEGLDDFGRHRFCSLDSLFPNGDLNDDVDLLIRIKIFNDVPQECEVPIESDAFEFPTFAEHLNDSRYSDVEFTFDCGNRIKAHRIILATRSKYFEKLLGDKWRESQMKAIAIKQMEYTTFRSVLYYLYTGGLEEDLQFDVLKDVYSKADMLNLEKFGEMVADRIAEMVDLNNWNEILTLAWEVGDSQLRTAALDFAVANWSDIRDSENMRKIMACEECFSAYDVTYQPMSQRYMMMKWTFLTDIIRSFMPFFLVSYYPKNNVIMNNVETYDDVVCVKLMHTMTETSNDTTDERLR</sequence>
<dbReference type="CDD" id="cd18186">
    <property type="entry name" value="BTB_POZ_ZBTB_KLHL-like"/>
    <property type="match status" value="1"/>
</dbReference>
<dbReference type="SUPFAM" id="SSF54695">
    <property type="entry name" value="POZ domain"/>
    <property type="match status" value="1"/>
</dbReference>
<dbReference type="SUPFAM" id="SSF49599">
    <property type="entry name" value="TRAF domain-like"/>
    <property type="match status" value="1"/>
</dbReference>
<feature type="domain" description="BTB" evidence="1">
    <location>
        <begin position="198"/>
        <end position="266"/>
    </location>
</feature>